<dbReference type="GO" id="GO:0005654">
    <property type="term" value="C:nucleoplasm"/>
    <property type="evidence" value="ECO:0007669"/>
    <property type="project" value="TreeGrafter"/>
</dbReference>
<dbReference type="Pfam" id="PF25701">
    <property type="entry name" value="RRM_YTH1"/>
    <property type="match status" value="1"/>
</dbReference>
<dbReference type="OrthoDB" id="306690at2759"/>
<reference evidence="4" key="1">
    <citation type="submission" date="2019-06" db="EMBL/GenBank/DDBJ databases">
        <authorList>
            <person name="Broberg M."/>
        </authorList>
    </citation>
    <scope>NUCLEOTIDE SEQUENCE [LARGE SCALE GENOMIC DNA]</scope>
</reference>
<feature type="region of interest" description="Disordered" evidence="1">
    <location>
        <begin position="321"/>
        <end position="375"/>
    </location>
</feature>
<dbReference type="GO" id="GO:0003729">
    <property type="term" value="F:mRNA binding"/>
    <property type="evidence" value="ECO:0007669"/>
    <property type="project" value="TreeGrafter"/>
</dbReference>
<proteinExistence type="predicted"/>
<gene>
    <name evidence="3" type="ORF">CSOL1703_00011727</name>
</gene>
<dbReference type="PANTHER" id="PTHR12357">
    <property type="entry name" value="YTH YT521-B HOMOLOGY DOMAIN-CONTAINING"/>
    <property type="match status" value="1"/>
</dbReference>
<dbReference type="Gene3D" id="3.10.590.10">
    <property type="entry name" value="ph1033 like domains"/>
    <property type="match status" value="1"/>
</dbReference>
<dbReference type="Gene3D" id="3.30.70.330">
    <property type="match status" value="1"/>
</dbReference>
<dbReference type="GO" id="GO:0000398">
    <property type="term" value="P:mRNA splicing, via spliceosome"/>
    <property type="evidence" value="ECO:0007669"/>
    <property type="project" value="TreeGrafter"/>
</dbReference>
<feature type="compositionally biased region" description="Basic and acidic residues" evidence="1">
    <location>
        <begin position="219"/>
        <end position="228"/>
    </location>
</feature>
<sequence>MKVMEGSASQPASTTEEAPGSAALASPPVVQAHPPFRQDAGPQHDMRSPTASHGRQGTYNMMPMMSTLPQVQRVEHHHHHHHPGQIPYHQSTSAHVMHPMVQIAHYGPGPTFNMPHQDFYTQQPQHPPVAQYYQNRQPPPQAQPIQNMTYYPNQVVMGHPPHAYYYAQPNRYPAPNQGMPGAMVSGQYIANVAPSTANDPRLMKSSSDGGRVPTQPTKQDLEASERRPSTTVVRGPPRKPRQSGHAIWIGNLPPQTDLMNLVNHVYSLILGLESLFLISKSNCAFANFKDDESCVEAQQKLHDSKFQSVRLVSRLRKNVADSTSGSPALQGLPSPKPDTTVDGDESSSVISPSEPDPSPSASTSSLRKGSTTTDGGQQDRFFILKSLTVADLELSVKTGLWATQSHNEQSLNDAFKAADNVYLIFSANKSGEYFGYARMLSEMDEDPAAAIEFAPQTQTTDDTDLPKEIPTEATEFAPRGQIIDDSARGTIFWQVDRPESEIGSDKESDAGSTKSNEEEEEETKTWGKPFKLDWLCTTRMPFYKARGLRNPWNSNREVKIARDGTEIEPVIGKRLIGLFNRHQRTGQFATAPRSPLSPGMVHGFPPMRPYWP</sequence>
<keyword evidence="4" id="KW-1185">Reference proteome</keyword>
<dbReference type="InterPro" id="IPR035979">
    <property type="entry name" value="RBD_domain_sf"/>
</dbReference>
<feature type="compositionally biased region" description="Polar residues" evidence="1">
    <location>
        <begin position="196"/>
        <end position="218"/>
    </location>
</feature>
<dbReference type="EMBL" id="CABFOC020000097">
    <property type="protein sequence ID" value="CAH0059687.1"/>
    <property type="molecule type" value="Genomic_DNA"/>
</dbReference>
<dbReference type="GO" id="GO:1990247">
    <property type="term" value="F:N6-methyladenosine-containing RNA reader activity"/>
    <property type="evidence" value="ECO:0007669"/>
    <property type="project" value="TreeGrafter"/>
</dbReference>
<dbReference type="GO" id="GO:0000381">
    <property type="term" value="P:regulation of alternative mRNA splicing, via spliceosome"/>
    <property type="evidence" value="ECO:0007669"/>
    <property type="project" value="TreeGrafter"/>
</dbReference>
<dbReference type="InterPro" id="IPR007275">
    <property type="entry name" value="YTH_domain"/>
</dbReference>
<comment type="caution">
    <text evidence="3">The sequence shown here is derived from an EMBL/GenBank/DDBJ whole genome shotgun (WGS) entry which is preliminary data.</text>
</comment>
<accession>A0A9N9ZMY6</accession>
<dbReference type="InterPro" id="IPR057720">
    <property type="entry name" value="RRM_YTH1"/>
</dbReference>
<protein>
    <recommendedName>
        <fullName evidence="2">YTH domain-containing protein</fullName>
    </recommendedName>
</protein>
<dbReference type="PROSITE" id="PS50882">
    <property type="entry name" value="YTH"/>
    <property type="match status" value="1"/>
</dbReference>
<dbReference type="Proteomes" id="UP000775872">
    <property type="component" value="Unassembled WGS sequence"/>
</dbReference>
<feature type="compositionally biased region" description="Basic and acidic residues" evidence="1">
    <location>
        <begin position="496"/>
        <end position="509"/>
    </location>
</feature>
<dbReference type="AlphaFoldDB" id="A0A9N9ZMY6"/>
<feature type="compositionally biased region" description="Polar residues" evidence="1">
    <location>
        <begin position="7"/>
        <end position="16"/>
    </location>
</feature>
<evidence type="ECO:0000313" key="3">
    <source>
        <dbReference type="EMBL" id="CAH0059687.1"/>
    </source>
</evidence>
<dbReference type="InterPro" id="IPR012677">
    <property type="entry name" value="Nucleotide-bd_a/b_plait_sf"/>
</dbReference>
<organism evidence="3 4">
    <name type="scientific">Clonostachys solani</name>
    <dbReference type="NCBI Taxonomy" id="160281"/>
    <lineage>
        <taxon>Eukaryota</taxon>
        <taxon>Fungi</taxon>
        <taxon>Dikarya</taxon>
        <taxon>Ascomycota</taxon>
        <taxon>Pezizomycotina</taxon>
        <taxon>Sordariomycetes</taxon>
        <taxon>Hypocreomycetidae</taxon>
        <taxon>Hypocreales</taxon>
        <taxon>Bionectriaceae</taxon>
        <taxon>Clonostachys</taxon>
    </lineage>
</organism>
<reference evidence="3 4" key="2">
    <citation type="submission" date="2021-10" db="EMBL/GenBank/DDBJ databases">
        <authorList>
            <person name="Piombo E."/>
        </authorList>
    </citation>
    <scope>NUCLEOTIDE SEQUENCE [LARGE SCALE GENOMIC DNA]</scope>
</reference>
<dbReference type="PANTHER" id="PTHR12357:SF3">
    <property type="entry name" value="YTH DOMAIN-CONTAINING PROTEIN 1"/>
    <property type="match status" value="1"/>
</dbReference>
<evidence type="ECO:0000259" key="2">
    <source>
        <dbReference type="PROSITE" id="PS50882"/>
    </source>
</evidence>
<feature type="compositionally biased region" description="Polar residues" evidence="1">
    <location>
        <begin position="49"/>
        <end position="58"/>
    </location>
</feature>
<dbReference type="SUPFAM" id="SSF54928">
    <property type="entry name" value="RNA-binding domain, RBD"/>
    <property type="match status" value="1"/>
</dbReference>
<dbReference type="InterPro" id="IPR045168">
    <property type="entry name" value="YTH_prot"/>
</dbReference>
<evidence type="ECO:0000313" key="4">
    <source>
        <dbReference type="Proteomes" id="UP000775872"/>
    </source>
</evidence>
<feature type="compositionally biased region" description="Low complexity" evidence="1">
    <location>
        <begin position="346"/>
        <end position="365"/>
    </location>
</feature>
<name>A0A9N9ZMY6_9HYPO</name>
<dbReference type="CDD" id="cd21134">
    <property type="entry name" value="YTH"/>
    <property type="match status" value="1"/>
</dbReference>
<feature type="region of interest" description="Disordered" evidence="1">
    <location>
        <begin position="1"/>
        <end position="58"/>
    </location>
</feature>
<dbReference type="CDD" id="cd00590">
    <property type="entry name" value="RRM_SF"/>
    <property type="match status" value="1"/>
</dbReference>
<feature type="region of interest" description="Disordered" evidence="1">
    <location>
        <begin position="495"/>
        <end position="525"/>
    </location>
</feature>
<feature type="region of interest" description="Disordered" evidence="1">
    <location>
        <begin position="196"/>
        <end position="246"/>
    </location>
</feature>
<dbReference type="Pfam" id="PF04146">
    <property type="entry name" value="YTH"/>
    <property type="match status" value="1"/>
</dbReference>
<feature type="compositionally biased region" description="Polar residues" evidence="1">
    <location>
        <begin position="366"/>
        <end position="375"/>
    </location>
</feature>
<evidence type="ECO:0000256" key="1">
    <source>
        <dbReference type="SAM" id="MobiDB-lite"/>
    </source>
</evidence>
<feature type="domain" description="YTH" evidence="2">
    <location>
        <begin position="379"/>
        <end position="579"/>
    </location>
</feature>